<dbReference type="GO" id="GO:0004672">
    <property type="term" value="F:protein kinase activity"/>
    <property type="evidence" value="ECO:0007669"/>
    <property type="project" value="InterPro"/>
</dbReference>
<feature type="compositionally biased region" description="Basic and acidic residues" evidence="1">
    <location>
        <begin position="1"/>
        <end position="11"/>
    </location>
</feature>
<evidence type="ECO:0000256" key="1">
    <source>
        <dbReference type="SAM" id="MobiDB-lite"/>
    </source>
</evidence>
<sequence>MVHSKSNEYKKASLHTRTRSAYGEAQTQEDKKSITTGKPLTAPHTPVSGRRGISPAPKDMKELKEQKEQKDTKEDGAKSKIEGKQKQGQQKLGVMKRGVLLIDRFDIREMISFGGSAEVYKAYDRSTKKEVCVKVDIKDKARLKLEIQALAELRGTPFVPEILAYGEHTDRGFIVMRLTGKSLMELRNARKSRHFTQETLFRVGKKIVSALEAVHQAGWVHRDVKPANCCIGRLDSSRIYLLDFGISRQCKTTHGEMKKPRKMAQFRGTFKYASIDAHLKKEQGPSSDLQSLIYSMVEMGTGTLPWTAKLHGDEGRAAKAQQDIDILKMKRDQTAPKLCASFPQPFQALAKYILGLNYHSAPDYKKIQSLLDDSLPPGLTLDDWYDWELSGE</sequence>
<proteinExistence type="predicted"/>
<dbReference type="InterPro" id="IPR050235">
    <property type="entry name" value="CK1_Ser-Thr_kinase"/>
</dbReference>
<gene>
    <name evidence="3" type="ORF">MSPICULIGERA_LOCUS24089</name>
</gene>
<dbReference type="PROSITE" id="PS50011">
    <property type="entry name" value="PROTEIN_KINASE_DOM"/>
    <property type="match status" value="1"/>
</dbReference>
<feature type="region of interest" description="Disordered" evidence="1">
    <location>
        <begin position="1"/>
        <end position="89"/>
    </location>
</feature>
<evidence type="ECO:0000259" key="2">
    <source>
        <dbReference type="PROSITE" id="PS50011"/>
    </source>
</evidence>
<dbReference type="InterPro" id="IPR011009">
    <property type="entry name" value="Kinase-like_dom_sf"/>
</dbReference>
<dbReference type="Proteomes" id="UP001177023">
    <property type="component" value="Unassembled WGS sequence"/>
</dbReference>
<dbReference type="SUPFAM" id="SSF56112">
    <property type="entry name" value="Protein kinase-like (PK-like)"/>
    <property type="match status" value="1"/>
</dbReference>
<dbReference type="AlphaFoldDB" id="A0AA36DGU0"/>
<evidence type="ECO:0000313" key="4">
    <source>
        <dbReference type="Proteomes" id="UP001177023"/>
    </source>
</evidence>
<name>A0AA36DGU0_9BILA</name>
<dbReference type="Gene3D" id="1.10.510.10">
    <property type="entry name" value="Transferase(Phosphotransferase) domain 1"/>
    <property type="match status" value="1"/>
</dbReference>
<evidence type="ECO:0000313" key="3">
    <source>
        <dbReference type="EMBL" id="CAJ0586081.1"/>
    </source>
</evidence>
<dbReference type="InterPro" id="IPR000719">
    <property type="entry name" value="Prot_kinase_dom"/>
</dbReference>
<comment type="caution">
    <text evidence="3">The sequence shown here is derived from an EMBL/GenBank/DDBJ whole genome shotgun (WGS) entry which is preliminary data.</text>
</comment>
<feature type="compositionally biased region" description="Basic and acidic residues" evidence="1">
    <location>
        <begin position="58"/>
        <end position="85"/>
    </location>
</feature>
<feature type="domain" description="Protein kinase" evidence="2">
    <location>
        <begin position="105"/>
        <end position="371"/>
    </location>
</feature>
<dbReference type="EMBL" id="CATQJA010002707">
    <property type="protein sequence ID" value="CAJ0586081.1"/>
    <property type="molecule type" value="Genomic_DNA"/>
</dbReference>
<feature type="non-terminal residue" evidence="3">
    <location>
        <position position="392"/>
    </location>
</feature>
<dbReference type="PANTHER" id="PTHR11909">
    <property type="entry name" value="CASEIN KINASE-RELATED"/>
    <property type="match status" value="1"/>
</dbReference>
<dbReference type="Pfam" id="PF00069">
    <property type="entry name" value="Pkinase"/>
    <property type="match status" value="1"/>
</dbReference>
<dbReference type="SMART" id="SM00220">
    <property type="entry name" value="S_TKc"/>
    <property type="match status" value="1"/>
</dbReference>
<dbReference type="GO" id="GO:0005524">
    <property type="term" value="F:ATP binding"/>
    <property type="evidence" value="ECO:0007669"/>
    <property type="project" value="InterPro"/>
</dbReference>
<reference evidence="3" key="1">
    <citation type="submission" date="2023-06" db="EMBL/GenBank/DDBJ databases">
        <authorList>
            <person name="Delattre M."/>
        </authorList>
    </citation>
    <scope>NUCLEOTIDE SEQUENCE</scope>
    <source>
        <strain evidence="3">AF72</strain>
    </source>
</reference>
<organism evidence="3 4">
    <name type="scientific">Mesorhabditis spiculigera</name>
    <dbReference type="NCBI Taxonomy" id="96644"/>
    <lineage>
        <taxon>Eukaryota</taxon>
        <taxon>Metazoa</taxon>
        <taxon>Ecdysozoa</taxon>
        <taxon>Nematoda</taxon>
        <taxon>Chromadorea</taxon>
        <taxon>Rhabditida</taxon>
        <taxon>Rhabditina</taxon>
        <taxon>Rhabditomorpha</taxon>
        <taxon>Rhabditoidea</taxon>
        <taxon>Rhabditidae</taxon>
        <taxon>Mesorhabditinae</taxon>
        <taxon>Mesorhabditis</taxon>
    </lineage>
</organism>
<accession>A0AA36DGU0</accession>
<protein>
    <recommendedName>
        <fullName evidence="2">Protein kinase domain-containing protein</fullName>
    </recommendedName>
</protein>
<keyword evidence="4" id="KW-1185">Reference proteome</keyword>